<dbReference type="PANTHER" id="PTHR46157:SF4">
    <property type="entry name" value="K(+) EFFLUX ANTIPORTER 3, CHLOROPLASTIC"/>
    <property type="match status" value="1"/>
</dbReference>
<feature type="transmembrane region" description="Helical" evidence="11">
    <location>
        <begin position="55"/>
        <end position="74"/>
    </location>
</feature>
<name>A0ABW0LBF9_9BURK</name>
<feature type="transmembrane region" description="Helical" evidence="11">
    <location>
        <begin position="6"/>
        <end position="23"/>
    </location>
</feature>
<dbReference type="Pfam" id="PF00999">
    <property type="entry name" value="Na_H_Exchanger"/>
    <property type="match status" value="1"/>
</dbReference>
<keyword evidence="8 11" id="KW-1133">Transmembrane helix</keyword>
<dbReference type="Proteomes" id="UP001596050">
    <property type="component" value="Unassembled WGS sequence"/>
</dbReference>
<dbReference type="SUPFAM" id="SSF51735">
    <property type="entry name" value="NAD(P)-binding Rossmann-fold domains"/>
    <property type="match status" value="1"/>
</dbReference>
<feature type="domain" description="RCK N-terminal" evidence="12">
    <location>
        <begin position="401"/>
        <end position="520"/>
    </location>
</feature>
<feature type="transmembrane region" description="Helical" evidence="11">
    <location>
        <begin position="182"/>
        <end position="203"/>
    </location>
</feature>
<gene>
    <name evidence="13" type="primary">kefC</name>
    <name evidence="13" type="ORF">ACFPN5_24700</name>
</gene>
<dbReference type="InterPro" id="IPR004771">
    <property type="entry name" value="K/H_exchanger"/>
</dbReference>
<evidence type="ECO:0000256" key="1">
    <source>
        <dbReference type="ARBA" id="ARBA00004141"/>
    </source>
</evidence>
<dbReference type="Gene3D" id="1.20.1530.20">
    <property type="match status" value="1"/>
</dbReference>
<keyword evidence="7" id="KW-0630">Potassium</keyword>
<feature type="transmembrane region" description="Helical" evidence="11">
    <location>
        <begin position="359"/>
        <end position="377"/>
    </location>
</feature>
<dbReference type="EMBL" id="JBHSMU010000019">
    <property type="protein sequence ID" value="MFC5463020.1"/>
    <property type="molecule type" value="Genomic_DNA"/>
</dbReference>
<evidence type="ECO:0000256" key="2">
    <source>
        <dbReference type="ARBA" id="ARBA00005551"/>
    </source>
</evidence>
<dbReference type="InterPro" id="IPR003148">
    <property type="entry name" value="RCK_N"/>
</dbReference>
<dbReference type="InterPro" id="IPR036291">
    <property type="entry name" value="NAD(P)-bd_dom_sf"/>
</dbReference>
<keyword evidence="4" id="KW-0050">Antiport</keyword>
<dbReference type="RefSeq" id="WP_379786503.1">
    <property type="nucleotide sequence ID" value="NZ_JBHSMU010000019.1"/>
</dbReference>
<organism evidence="13 14">
    <name type="scientific">Massilia niabensis</name>
    <dbReference type="NCBI Taxonomy" id="544910"/>
    <lineage>
        <taxon>Bacteria</taxon>
        <taxon>Pseudomonadati</taxon>
        <taxon>Pseudomonadota</taxon>
        <taxon>Betaproteobacteria</taxon>
        <taxon>Burkholderiales</taxon>
        <taxon>Oxalobacteraceae</taxon>
        <taxon>Telluria group</taxon>
        <taxon>Massilia</taxon>
    </lineage>
</organism>
<comment type="subcellular location">
    <subcellularLocation>
        <location evidence="1">Membrane</location>
        <topology evidence="1">Multi-pass membrane protein</topology>
    </subcellularLocation>
</comment>
<feature type="transmembrane region" description="Helical" evidence="11">
    <location>
        <begin position="270"/>
        <end position="289"/>
    </location>
</feature>
<protein>
    <submittedName>
        <fullName evidence="13">Glutathione-regulated potassium-efflux system protein KefC</fullName>
    </submittedName>
</protein>
<evidence type="ECO:0000256" key="3">
    <source>
        <dbReference type="ARBA" id="ARBA00022448"/>
    </source>
</evidence>
<proteinExistence type="inferred from homology"/>
<evidence type="ECO:0000256" key="7">
    <source>
        <dbReference type="ARBA" id="ARBA00022958"/>
    </source>
</evidence>
<keyword evidence="14" id="KW-1185">Reference proteome</keyword>
<evidence type="ECO:0000256" key="11">
    <source>
        <dbReference type="SAM" id="Phobius"/>
    </source>
</evidence>
<keyword evidence="9" id="KW-0406">Ion transport</keyword>
<comment type="similarity">
    <text evidence="2">Belongs to the monovalent cation:proton antiporter 2 (CPA2) transporter (TC 2.A.37) family.</text>
</comment>
<keyword evidence="3" id="KW-0813">Transport</keyword>
<keyword evidence="5" id="KW-0633">Potassium transport</keyword>
<dbReference type="NCBIfam" id="NF002924">
    <property type="entry name" value="PRK03562.1"/>
    <property type="match status" value="1"/>
</dbReference>
<feature type="transmembrane region" description="Helical" evidence="11">
    <location>
        <begin position="147"/>
        <end position="170"/>
    </location>
</feature>
<evidence type="ECO:0000256" key="5">
    <source>
        <dbReference type="ARBA" id="ARBA00022538"/>
    </source>
</evidence>
<sequence length="601" mass="64908">MESSLLTNAVVYLAAAVVAVPLAKRLGLGAVLGYLLAGMAIGPWGLGLIREVEDILHFSEFGVVLLLFLIGLELEPDRLWSMRRPIFGWGSAQVAGVTAALFAAALVAGIDWKVALVASLGLSLSSTAIALATLGERNLMGTPAGQAGFALLLFQDIAAIPLIALVPVLGVAAAESAGGEGWIGAGRFAAVVIGLVVGGRYLVRPALRIIAKSGMREIFTAFALLLVIAISLLMQWVGMSMALGAFMAGVLLADSEYRHALETDLEPFKGLLLGLFFIAVGMSVDFGVFAANPWLILGLVTAFLVIKLAVLFALSFLFGIARGQRWLFAFVLAQGGEFAFVVFGAAASARVFTPEVGSILVAVVALSMVATPLLLLLHDKVLEPRYRGQNKREADAIVGAEGHVIIAGFGRFGQIVGRLLHANRFKMTVLDHDPDQVELLRGFGWKVFYGDATRVDLLHAAGAAKARALVLAIDDIEDSLALADAVREHFPNLPVLARARNVTHYYQLMDRGVTIIERETFESALHLGRRVLCQLGYGAYRAREATLKFREHNRASVDAVYPFYKDREQYVSMAKRARDELNQMFARDQQRYDDEADGGWD</sequence>
<dbReference type="InterPro" id="IPR038770">
    <property type="entry name" value="Na+/solute_symporter_sf"/>
</dbReference>
<reference evidence="14" key="1">
    <citation type="journal article" date="2019" name="Int. J. Syst. Evol. Microbiol.">
        <title>The Global Catalogue of Microorganisms (GCM) 10K type strain sequencing project: providing services to taxonomists for standard genome sequencing and annotation.</title>
        <authorList>
            <consortium name="The Broad Institute Genomics Platform"/>
            <consortium name="The Broad Institute Genome Sequencing Center for Infectious Disease"/>
            <person name="Wu L."/>
            <person name="Ma J."/>
        </authorList>
    </citation>
    <scope>NUCLEOTIDE SEQUENCE [LARGE SCALE GENOMIC DNA]</scope>
    <source>
        <strain evidence="14">KACC 12649</strain>
    </source>
</reference>
<dbReference type="PANTHER" id="PTHR46157">
    <property type="entry name" value="K(+) EFFLUX ANTIPORTER 3, CHLOROPLASTIC"/>
    <property type="match status" value="1"/>
</dbReference>
<evidence type="ECO:0000313" key="13">
    <source>
        <dbReference type="EMBL" id="MFC5463020.1"/>
    </source>
</evidence>
<dbReference type="NCBIfam" id="TIGR00932">
    <property type="entry name" value="2a37"/>
    <property type="match status" value="1"/>
</dbReference>
<evidence type="ECO:0000313" key="14">
    <source>
        <dbReference type="Proteomes" id="UP001596050"/>
    </source>
</evidence>
<evidence type="ECO:0000256" key="6">
    <source>
        <dbReference type="ARBA" id="ARBA00022692"/>
    </source>
</evidence>
<evidence type="ECO:0000256" key="8">
    <source>
        <dbReference type="ARBA" id="ARBA00022989"/>
    </source>
</evidence>
<keyword evidence="10 11" id="KW-0472">Membrane</keyword>
<evidence type="ECO:0000256" key="9">
    <source>
        <dbReference type="ARBA" id="ARBA00023065"/>
    </source>
</evidence>
<evidence type="ECO:0000259" key="12">
    <source>
        <dbReference type="PROSITE" id="PS51201"/>
    </source>
</evidence>
<dbReference type="Pfam" id="PF02254">
    <property type="entry name" value="TrkA_N"/>
    <property type="match status" value="1"/>
</dbReference>
<dbReference type="InterPro" id="IPR006153">
    <property type="entry name" value="Cation/H_exchanger_TM"/>
</dbReference>
<feature type="transmembrane region" description="Helical" evidence="11">
    <location>
        <begin position="114"/>
        <end position="135"/>
    </location>
</feature>
<dbReference type="Gene3D" id="3.40.50.720">
    <property type="entry name" value="NAD(P)-binding Rossmann-like Domain"/>
    <property type="match status" value="1"/>
</dbReference>
<evidence type="ECO:0000256" key="4">
    <source>
        <dbReference type="ARBA" id="ARBA00022449"/>
    </source>
</evidence>
<accession>A0ABW0LBF9</accession>
<dbReference type="PROSITE" id="PS51201">
    <property type="entry name" value="RCK_N"/>
    <property type="match status" value="1"/>
</dbReference>
<evidence type="ECO:0000256" key="10">
    <source>
        <dbReference type="ARBA" id="ARBA00023136"/>
    </source>
</evidence>
<feature type="transmembrane region" description="Helical" evidence="11">
    <location>
        <begin position="295"/>
        <end position="319"/>
    </location>
</feature>
<feature type="transmembrane region" description="Helical" evidence="11">
    <location>
        <begin position="86"/>
        <end position="108"/>
    </location>
</feature>
<comment type="caution">
    <text evidence="13">The sequence shown here is derived from an EMBL/GenBank/DDBJ whole genome shotgun (WGS) entry which is preliminary data.</text>
</comment>
<feature type="transmembrane region" description="Helical" evidence="11">
    <location>
        <begin position="326"/>
        <end position="347"/>
    </location>
</feature>
<feature type="transmembrane region" description="Helical" evidence="11">
    <location>
        <begin position="30"/>
        <end position="49"/>
    </location>
</feature>
<keyword evidence="6 11" id="KW-0812">Transmembrane</keyword>